<feature type="coiled-coil region" evidence="6">
    <location>
        <begin position="669"/>
        <end position="696"/>
    </location>
</feature>
<keyword evidence="3" id="KW-0808">Transferase</keyword>
<evidence type="ECO:0000256" key="4">
    <source>
        <dbReference type="ARBA" id="ARBA00022691"/>
    </source>
</evidence>
<dbReference type="GO" id="GO:0003676">
    <property type="term" value="F:nucleic acid binding"/>
    <property type="evidence" value="ECO:0007669"/>
    <property type="project" value="InterPro"/>
</dbReference>
<dbReference type="STRING" id="795359.TOPB45_1049"/>
<dbReference type="PANTHER" id="PTHR33841:SF1">
    <property type="entry name" value="DNA METHYLTRANSFERASE A"/>
    <property type="match status" value="1"/>
</dbReference>
<accession>F8C5Z9</accession>
<dbReference type="Gene3D" id="3.40.50.150">
    <property type="entry name" value="Vaccinia Virus protein VP39"/>
    <property type="match status" value="1"/>
</dbReference>
<evidence type="ECO:0000256" key="1">
    <source>
        <dbReference type="ARBA" id="ARBA00011900"/>
    </source>
</evidence>
<proteinExistence type="predicted"/>
<evidence type="ECO:0000313" key="9">
    <source>
        <dbReference type="Proteomes" id="UP000006583"/>
    </source>
</evidence>
<gene>
    <name evidence="8" type="ordered locus">TOPB45_1049</name>
</gene>
<keyword evidence="2" id="KW-0489">Methyltransferase</keyword>
<dbReference type="eggNOG" id="COG1002">
    <property type="taxonomic scope" value="Bacteria"/>
</dbReference>
<feature type="coiled-coil region" evidence="6">
    <location>
        <begin position="533"/>
        <end position="563"/>
    </location>
</feature>
<dbReference type="SUPFAM" id="SSF53335">
    <property type="entry name" value="S-adenosyl-L-methionine-dependent methyltransferases"/>
    <property type="match status" value="1"/>
</dbReference>
<sequence>MPIHSFDRDIKLAEELAKNLSYEALNDFLFRKNFTIKLEKFYNLEGKPIDEYGIKNLQLFATKEIDGQPFHVYTLELTTELTERSSKKRQFNIAKKLLNTQLVNAGLFIFHDGSGNFRFSLVYKETFGTKADYSYYKRYTFYVSPKLSNKTFILQIGKCDFDTFQSIKTAFSVEPVTKQFYDELQAWYYYAMDKVWFPEDYKYSDDPEKDKEIRTALNLIRLITRLIFIWFLKEKELIPEVLFDKEQLKGIVKDFGKGHNYYNAILQNLFFATLNRPINERGWAYDKGYPANKSNFGIKSLYRYEDKFLIPPDEVMKIFFEIPFINGGLFDCLDRDSVYIDGFSRNPKKQAKIPDYLFFQEEEQTVDLSKYGLGRKKFRGLIEILKSYNFTTDEATPIDQEIALDPELLGKVFENLLASYNPETATTARKATGSYYTPREIVDYMVDESLKAYFKTVLPDIPEESIELLLSYSDVVPDLTDEQRWKIAKAINNLKIIDPACGSGAFPMGALHKLVHILQKIDPDNKIWYKIQLEEASKEADEIFRTEKDKEKREELLRELNENFDTNINEPDYARKLYLIENCIYGVDIQPIAIQISKLRFFISLILDQKVDKSKPNCGILPLPNLETKFIAANTLIGLEKPSNTLHLIYQHTATLERDLKLLRHRYFRIKTRREKEELQKKDQELRKQIANILKKHGWSVDEAEKIASFDPFDQNASADWFDSEWMFGVRDGFDIAIGNPPYGDLLGKDVNKNTKKFVEEYYRFSTTSDISSPFIERGVELLKPGGNLFYIITFAITFNKDFSKSRYLLNMKFKRIEVISFDRDRCSIFESMTQSVSILKAIDYESKHRTGFFTSRMFRETPDIYNIELSPANRYLLPIGTSFEYPHRLPKIGEAINLGILNKLISFKNKIGNALSRNGRLMYIRTSGNYWYNAWDKKPYESSEIKPLYVKEAYYNFIVSIVNTSLFYFWFRIYGDGRHMNTDIFEEFRIPEESNILRYKKLLNYVRKDLMNSLFSVFDEERKRFETRRIKDRLDLADFVICRYLYGFNYNHIKHILDYDKEVRSGIKLDDSILGKVDEILTLTQSSDYETNQEKQQKVKELEKEIDQLVYKLYDLTEDEIAIIENN</sequence>
<comment type="catalytic activity">
    <reaction evidence="5">
        <text>a 2'-deoxyadenosine in DNA + S-adenosyl-L-methionine = an N(6)-methyl-2'-deoxyadenosine in DNA + S-adenosyl-L-homocysteine + H(+)</text>
        <dbReference type="Rhea" id="RHEA:15197"/>
        <dbReference type="Rhea" id="RHEA-COMP:12418"/>
        <dbReference type="Rhea" id="RHEA-COMP:12419"/>
        <dbReference type="ChEBI" id="CHEBI:15378"/>
        <dbReference type="ChEBI" id="CHEBI:57856"/>
        <dbReference type="ChEBI" id="CHEBI:59789"/>
        <dbReference type="ChEBI" id="CHEBI:90615"/>
        <dbReference type="ChEBI" id="CHEBI:90616"/>
        <dbReference type="EC" id="2.1.1.72"/>
    </reaction>
</comment>
<reference evidence="8 9" key="1">
    <citation type="journal article" date="2013" name="Genome Announc.">
        <title>Complete genome sequence of the hyperthermophilic sulfate-reducing bacterium Thermodesulfobacterium geofontis OPF15T.</title>
        <authorList>
            <person name="Elkins J.G."/>
            <person name="Hamilton-Brehm S.D."/>
            <person name="Lucas S."/>
            <person name="Han J."/>
            <person name="Lapidus A."/>
            <person name="Cheng J.F."/>
            <person name="Goodwin L.A."/>
            <person name="Pitluck S."/>
            <person name="Peters L."/>
            <person name="Mikhailova N."/>
            <person name="Davenport K.W."/>
            <person name="Detter J.C."/>
            <person name="Han C.S."/>
            <person name="Tapia R."/>
            <person name="Land M.L."/>
            <person name="Hauser L."/>
            <person name="Kyrpides N.C."/>
            <person name="Ivanova N.N."/>
            <person name="Pagani I."/>
            <person name="Bruce D."/>
            <person name="Woyke T."/>
            <person name="Cottingham R.W."/>
        </authorList>
    </citation>
    <scope>NUCLEOTIDE SEQUENCE [LARGE SCALE GENOMIC DNA]</scope>
    <source>
        <strain evidence="8 9">OPF15</strain>
    </source>
</reference>
<dbReference type="PATRIC" id="fig|795359.3.peg.1059"/>
<dbReference type="HOGENOM" id="CLU_002539_1_0_0"/>
<dbReference type="Proteomes" id="UP000006583">
    <property type="component" value="Chromosome"/>
</dbReference>
<dbReference type="InterPro" id="IPR050953">
    <property type="entry name" value="N4_N6_ade-DNA_methylase"/>
</dbReference>
<dbReference type="GO" id="GO:0006304">
    <property type="term" value="P:DNA modification"/>
    <property type="evidence" value="ECO:0007669"/>
    <property type="project" value="InterPro"/>
</dbReference>
<dbReference type="EC" id="2.1.1.72" evidence="1"/>
<dbReference type="KEGG" id="top:TOPB45_1049"/>
<dbReference type="REBASE" id="36583">
    <property type="entry name" value="TgeOPF15ORF1049P"/>
</dbReference>
<organism evidence="8 9">
    <name type="scientific">Thermodesulfobacterium geofontis (strain OPF15)</name>
    <dbReference type="NCBI Taxonomy" id="795359"/>
    <lineage>
        <taxon>Bacteria</taxon>
        <taxon>Pseudomonadati</taxon>
        <taxon>Thermodesulfobacteriota</taxon>
        <taxon>Thermodesulfobacteria</taxon>
        <taxon>Thermodesulfobacteriales</taxon>
        <taxon>Thermodesulfobacteriaceae</taxon>
        <taxon>Thermodesulfobacterium</taxon>
    </lineage>
</organism>
<dbReference type="InterPro" id="IPR002052">
    <property type="entry name" value="DNA_methylase_N6_adenine_CS"/>
</dbReference>
<keyword evidence="6" id="KW-0175">Coiled coil</keyword>
<dbReference type="RefSeq" id="WP_013909840.1">
    <property type="nucleotide sequence ID" value="NC_015682.1"/>
</dbReference>
<dbReference type="AlphaFoldDB" id="F8C5Z9"/>
<evidence type="ECO:0000313" key="8">
    <source>
        <dbReference type="EMBL" id="AEH23142.1"/>
    </source>
</evidence>
<feature type="coiled-coil region" evidence="6">
    <location>
        <begin position="1093"/>
        <end position="1120"/>
    </location>
</feature>
<keyword evidence="9" id="KW-1185">Reference proteome</keyword>
<evidence type="ECO:0000256" key="3">
    <source>
        <dbReference type="ARBA" id="ARBA00022679"/>
    </source>
</evidence>
<dbReference type="PRINTS" id="PR00507">
    <property type="entry name" value="N12N6MTFRASE"/>
</dbReference>
<dbReference type="EMBL" id="CP002829">
    <property type="protein sequence ID" value="AEH23142.1"/>
    <property type="molecule type" value="Genomic_DNA"/>
</dbReference>
<keyword evidence="4" id="KW-0949">S-adenosyl-L-methionine</keyword>
<dbReference type="GO" id="GO:0009007">
    <property type="term" value="F:site-specific DNA-methyltransferase (adenine-specific) activity"/>
    <property type="evidence" value="ECO:0007669"/>
    <property type="project" value="UniProtKB-EC"/>
</dbReference>
<protein>
    <recommendedName>
        <fullName evidence="1">site-specific DNA-methyltransferase (adenine-specific)</fullName>
        <ecNumber evidence="1">2.1.1.72</ecNumber>
    </recommendedName>
</protein>
<evidence type="ECO:0000259" key="7">
    <source>
        <dbReference type="Pfam" id="PF07669"/>
    </source>
</evidence>
<dbReference type="OrthoDB" id="32195at2"/>
<dbReference type="InterPro" id="IPR011639">
    <property type="entry name" value="MethylTrfase_TaqI-like_dom"/>
</dbReference>
<name>F8C5Z9_THEGP</name>
<evidence type="ECO:0000256" key="5">
    <source>
        <dbReference type="ARBA" id="ARBA00047942"/>
    </source>
</evidence>
<evidence type="ECO:0000256" key="2">
    <source>
        <dbReference type="ARBA" id="ARBA00022603"/>
    </source>
</evidence>
<dbReference type="PANTHER" id="PTHR33841">
    <property type="entry name" value="DNA METHYLTRANSFERASE YEEA-RELATED"/>
    <property type="match status" value="1"/>
</dbReference>
<evidence type="ECO:0000256" key="6">
    <source>
        <dbReference type="SAM" id="Coils"/>
    </source>
</evidence>
<feature type="domain" description="Type II methyltransferase M.TaqI-like" evidence="7">
    <location>
        <begin position="582"/>
        <end position="822"/>
    </location>
</feature>
<dbReference type="GO" id="GO:0032259">
    <property type="term" value="P:methylation"/>
    <property type="evidence" value="ECO:0007669"/>
    <property type="project" value="UniProtKB-KW"/>
</dbReference>
<dbReference type="Pfam" id="PF07669">
    <property type="entry name" value="Eco57I"/>
    <property type="match status" value="1"/>
</dbReference>
<dbReference type="InterPro" id="IPR029063">
    <property type="entry name" value="SAM-dependent_MTases_sf"/>
</dbReference>
<dbReference type="PROSITE" id="PS00092">
    <property type="entry name" value="N6_MTASE"/>
    <property type="match status" value="1"/>
</dbReference>
<dbReference type="eggNOG" id="COG0827">
    <property type="taxonomic scope" value="Bacteria"/>
</dbReference>